<dbReference type="EMBL" id="JADMLG010000023">
    <property type="protein sequence ID" value="MBH0781356.1"/>
    <property type="molecule type" value="Genomic_DNA"/>
</dbReference>
<dbReference type="AlphaFoldDB" id="A0A931N792"/>
<keyword evidence="1" id="KW-1133">Transmembrane helix</keyword>
<accession>A0A931N792</accession>
<evidence type="ECO:0000256" key="1">
    <source>
        <dbReference type="SAM" id="Phobius"/>
    </source>
</evidence>
<protein>
    <submittedName>
        <fullName evidence="3">Flp pilus-assembly TadE/G-like family protein</fullName>
    </submittedName>
</protein>
<dbReference type="RefSeq" id="WP_196153630.1">
    <property type="nucleotide sequence ID" value="NZ_JADMLG010000023.1"/>
</dbReference>
<proteinExistence type="predicted"/>
<dbReference type="Pfam" id="PF13400">
    <property type="entry name" value="Tad"/>
    <property type="match status" value="1"/>
</dbReference>
<dbReference type="InterPro" id="IPR021202">
    <property type="entry name" value="Rv3654c-like"/>
</dbReference>
<organism evidence="3 4">
    <name type="scientific">Nocardia bovistercoris</name>
    <dbReference type="NCBI Taxonomy" id="2785916"/>
    <lineage>
        <taxon>Bacteria</taxon>
        <taxon>Bacillati</taxon>
        <taxon>Actinomycetota</taxon>
        <taxon>Actinomycetes</taxon>
        <taxon>Mycobacteriales</taxon>
        <taxon>Nocardiaceae</taxon>
        <taxon>Nocardia</taxon>
    </lineage>
</organism>
<comment type="caution">
    <text evidence="3">The sequence shown here is derived from an EMBL/GenBank/DDBJ whole genome shotgun (WGS) entry which is preliminary data.</text>
</comment>
<feature type="domain" description="Putative Flp pilus-assembly TadG-like N-terminal" evidence="2">
    <location>
        <begin position="26"/>
        <end position="72"/>
    </location>
</feature>
<name>A0A931N792_9NOCA</name>
<evidence type="ECO:0000259" key="2">
    <source>
        <dbReference type="Pfam" id="PF13400"/>
    </source>
</evidence>
<sequence length="137" mass="13837">MTNGAGAVARKREAAEGGVVRAGERGGATVLGCIALTALIALTLMVAQIGVVVVARHRVQAAADLGALAAAGALTAGVDAGCAEGERVLRHMEIRMRTCEVDGWAALMIAEGDVPIGLFGQRTVHAVARAGPVAEEE</sequence>
<evidence type="ECO:0000313" key="4">
    <source>
        <dbReference type="Proteomes" id="UP000655751"/>
    </source>
</evidence>
<dbReference type="InterPro" id="IPR028087">
    <property type="entry name" value="Tad_N"/>
</dbReference>
<dbReference type="NCBIfam" id="TIGR03816">
    <property type="entry name" value="tadE_like_DECH"/>
    <property type="match status" value="1"/>
</dbReference>
<reference evidence="3" key="1">
    <citation type="submission" date="2020-11" db="EMBL/GenBank/DDBJ databases">
        <title>Nocardia NEAU-351.nov., a novel actinomycete isolated from the cow dung.</title>
        <authorList>
            <person name="Zhang X."/>
        </authorList>
    </citation>
    <scope>NUCLEOTIDE SEQUENCE</scope>
    <source>
        <strain evidence="3">NEAU-351</strain>
    </source>
</reference>
<dbReference type="Proteomes" id="UP000655751">
    <property type="component" value="Unassembled WGS sequence"/>
</dbReference>
<keyword evidence="4" id="KW-1185">Reference proteome</keyword>
<evidence type="ECO:0000313" key="3">
    <source>
        <dbReference type="EMBL" id="MBH0781356.1"/>
    </source>
</evidence>
<keyword evidence="1" id="KW-0472">Membrane</keyword>
<feature type="transmembrane region" description="Helical" evidence="1">
    <location>
        <begin position="28"/>
        <end position="55"/>
    </location>
</feature>
<keyword evidence="1" id="KW-0812">Transmembrane</keyword>
<gene>
    <name evidence="3" type="ORF">IT779_34300</name>
</gene>